<evidence type="ECO:0000313" key="2">
    <source>
        <dbReference type="EMBL" id="KAK9753017.1"/>
    </source>
</evidence>
<dbReference type="Proteomes" id="UP001458880">
    <property type="component" value="Unassembled WGS sequence"/>
</dbReference>
<gene>
    <name evidence="2" type="ORF">QE152_g3816</name>
</gene>
<sequence>MNCDTSNSESEEEWKSEEEWIPSESEDEWVPNSSSDDNFDNNVGNKKPSKELQNELNEVKALGEQILGADISNEDVEAWIAGNGSETDVLLTDNDILAETNDVQNDSSSDDDVQIVAKVKHQDAVRSFNNCIQWASENNIPDNQIELLFELKNIAVKKDVESKKQKNITDFFKSYTVCEKHFHDISIERIGKIKPYAVPVLHLPNYWEEVSEENCFSYSPIFNPRRTPNKIRGKLFILSYSPIFNPRRTPNKIRVALDRPSSSLEDNQYLKVKTPEKTYQRSIKRKLDYSLTFEEPVSTSTCNINEVFIPEPECEADPKLRS</sequence>
<feature type="region of interest" description="Disordered" evidence="1">
    <location>
        <begin position="1"/>
        <end position="52"/>
    </location>
</feature>
<comment type="caution">
    <text evidence="2">The sequence shown here is derived from an EMBL/GenBank/DDBJ whole genome shotgun (WGS) entry which is preliminary data.</text>
</comment>
<reference evidence="2 3" key="1">
    <citation type="journal article" date="2024" name="BMC Genomics">
        <title>De novo assembly and annotation of Popillia japonica's genome with initial clues to its potential as an invasive pest.</title>
        <authorList>
            <person name="Cucini C."/>
            <person name="Boschi S."/>
            <person name="Funari R."/>
            <person name="Cardaioli E."/>
            <person name="Iannotti N."/>
            <person name="Marturano G."/>
            <person name="Paoli F."/>
            <person name="Bruttini M."/>
            <person name="Carapelli A."/>
            <person name="Frati F."/>
            <person name="Nardi F."/>
        </authorList>
    </citation>
    <scope>NUCLEOTIDE SEQUENCE [LARGE SCALE GENOMIC DNA]</scope>
    <source>
        <strain evidence="2">DMR45628</strain>
    </source>
</reference>
<accession>A0AAW1N317</accession>
<proteinExistence type="predicted"/>
<feature type="compositionally biased region" description="Acidic residues" evidence="1">
    <location>
        <begin position="9"/>
        <end position="29"/>
    </location>
</feature>
<dbReference type="EMBL" id="JASPKY010000016">
    <property type="protein sequence ID" value="KAK9753017.1"/>
    <property type="molecule type" value="Genomic_DNA"/>
</dbReference>
<name>A0AAW1N317_POPJA</name>
<keyword evidence="3" id="KW-1185">Reference proteome</keyword>
<organism evidence="2 3">
    <name type="scientific">Popillia japonica</name>
    <name type="common">Japanese beetle</name>
    <dbReference type="NCBI Taxonomy" id="7064"/>
    <lineage>
        <taxon>Eukaryota</taxon>
        <taxon>Metazoa</taxon>
        <taxon>Ecdysozoa</taxon>
        <taxon>Arthropoda</taxon>
        <taxon>Hexapoda</taxon>
        <taxon>Insecta</taxon>
        <taxon>Pterygota</taxon>
        <taxon>Neoptera</taxon>
        <taxon>Endopterygota</taxon>
        <taxon>Coleoptera</taxon>
        <taxon>Polyphaga</taxon>
        <taxon>Scarabaeiformia</taxon>
        <taxon>Scarabaeidae</taxon>
        <taxon>Rutelinae</taxon>
        <taxon>Popillia</taxon>
    </lineage>
</organism>
<feature type="compositionally biased region" description="Low complexity" evidence="1">
    <location>
        <begin position="32"/>
        <end position="42"/>
    </location>
</feature>
<dbReference type="AlphaFoldDB" id="A0AAW1N317"/>
<evidence type="ECO:0000256" key="1">
    <source>
        <dbReference type="SAM" id="MobiDB-lite"/>
    </source>
</evidence>
<protein>
    <submittedName>
        <fullName evidence="2">Uncharacterized protein</fullName>
    </submittedName>
</protein>
<evidence type="ECO:0000313" key="3">
    <source>
        <dbReference type="Proteomes" id="UP001458880"/>
    </source>
</evidence>